<dbReference type="Gene3D" id="1.10.10.10">
    <property type="entry name" value="Winged helix-like DNA-binding domain superfamily/Winged helix DNA-binding domain"/>
    <property type="match status" value="1"/>
</dbReference>
<evidence type="ECO:0000256" key="1">
    <source>
        <dbReference type="ARBA" id="ARBA00010641"/>
    </source>
</evidence>
<dbReference type="InterPro" id="IPR007627">
    <property type="entry name" value="RNA_pol_sigma70_r2"/>
</dbReference>
<evidence type="ECO:0000313" key="11">
    <source>
        <dbReference type="Proteomes" id="UP001249020"/>
    </source>
</evidence>
<dbReference type="InterPro" id="IPR000838">
    <property type="entry name" value="RNA_pol_sigma70_ECF_CS"/>
</dbReference>
<keyword evidence="2 6" id="KW-0805">Transcription regulation</keyword>
<feature type="transmembrane region" description="Helical" evidence="7">
    <location>
        <begin position="432"/>
        <end position="455"/>
    </location>
</feature>
<evidence type="ECO:0000259" key="8">
    <source>
        <dbReference type="Pfam" id="PF04542"/>
    </source>
</evidence>
<name>A0AAW8R376_9ALTE</name>
<evidence type="ECO:0000256" key="2">
    <source>
        <dbReference type="ARBA" id="ARBA00023015"/>
    </source>
</evidence>
<dbReference type="PROSITE" id="PS01063">
    <property type="entry name" value="SIGMA70_ECF"/>
    <property type="match status" value="1"/>
</dbReference>
<dbReference type="InterPro" id="IPR036388">
    <property type="entry name" value="WH-like_DNA-bd_sf"/>
</dbReference>
<sequence length="538" mass="59677">MFTPQKAINKTDDATLVLISLGGDRDAFCEIVSRYQNLLCSLAFASIGDIKQSEDLAQEVFIESWLKLHTLREPEKLKPWLCGILRFKISHYLRKEKNQPATGAEDIEEQILTDFSSLSMEKSAIEQQEQVLLWNTLSNLDIIYREPLILFYRQQQSIERVADELDLTIDTTKQRLSRGRKLLKTAMLNFVGTALDKSKPGAVFTAGVAAMLTDVTKSASAAALSAGSMKTASTFKAATLFTLLASFSGLISAFFGLRAGLYQSRTESERKLTYKVVGLYMMFALIWLSGTYALKHIALNQPDDAILYTLFAHALVFLFILSYFLLTFATLHQVQELRARERIFQPEAFYREIDQKDYKRREYKSALKLFGIPLMHFQFGTPEHGDSAAVGWIAAGSKAYGVIFAWGLIAVAPVSVGVISVGFFSIGAVSLGLLSFGAAAIGGLAFGSSAIGYKAYASLSSLGWESAFSHGFSVAHEAAIGTFAYAHEVNNEIAYEVSKLSLFSNGTHWISLTIAFFVILPAYLHYKNVRKRMKKDDK</sequence>
<dbReference type="Pfam" id="PF08281">
    <property type="entry name" value="Sigma70_r4_2"/>
    <property type="match status" value="1"/>
</dbReference>
<dbReference type="InterPro" id="IPR013325">
    <property type="entry name" value="RNA_pol_sigma_r2"/>
</dbReference>
<dbReference type="RefSeq" id="WP_311362549.1">
    <property type="nucleotide sequence ID" value="NZ_JAVRIE010000006.1"/>
</dbReference>
<keyword evidence="7" id="KW-0812">Transmembrane</keyword>
<feature type="transmembrane region" description="Helical" evidence="7">
    <location>
        <begin position="403"/>
        <end position="426"/>
    </location>
</feature>
<evidence type="ECO:0000313" key="10">
    <source>
        <dbReference type="EMBL" id="MDT0583786.1"/>
    </source>
</evidence>
<reference evidence="10 11" key="1">
    <citation type="submission" date="2023-09" db="EMBL/GenBank/DDBJ databases">
        <authorList>
            <person name="Rey-Velasco X."/>
        </authorList>
    </citation>
    <scope>NUCLEOTIDE SEQUENCE [LARGE SCALE GENOMIC DNA]</scope>
    <source>
        <strain evidence="10 11">W409</strain>
    </source>
</reference>
<evidence type="ECO:0000256" key="3">
    <source>
        <dbReference type="ARBA" id="ARBA00023082"/>
    </source>
</evidence>
<comment type="similarity">
    <text evidence="1 6">Belongs to the sigma-70 factor family. ECF subfamily.</text>
</comment>
<keyword evidence="7" id="KW-1133">Transmembrane helix</keyword>
<comment type="caution">
    <text evidence="10">The sequence shown here is derived from an EMBL/GenBank/DDBJ whole genome shotgun (WGS) entry which is preliminary data.</text>
</comment>
<dbReference type="PANTHER" id="PTHR43133:SF51">
    <property type="entry name" value="RNA POLYMERASE SIGMA FACTOR"/>
    <property type="match status" value="1"/>
</dbReference>
<feature type="domain" description="RNA polymerase sigma-70 region 2" evidence="8">
    <location>
        <begin position="32"/>
        <end position="97"/>
    </location>
</feature>
<evidence type="ECO:0000256" key="6">
    <source>
        <dbReference type="RuleBase" id="RU000716"/>
    </source>
</evidence>
<dbReference type="Proteomes" id="UP001249020">
    <property type="component" value="Unassembled WGS sequence"/>
</dbReference>
<dbReference type="Pfam" id="PF04542">
    <property type="entry name" value="Sigma70_r2"/>
    <property type="match status" value="1"/>
</dbReference>
<keyword evidence="4 6" id="KW-0238">DNA-binding</keyword>
<dbReference type="Gene3D" id="1.10.1740.10">
    <property type="match status" value="1"/>
</dbReference>
<feature type="transmembrane region" description="Helical" evidence="7">
    <location>
        <begin position="306"/>
        <end position="331"/>
    </location>
</feature>
<feature type="transmembrane region" description="Helical" evidence="7">
    <location>
        <begin position="506"/>
        <end position="526"/>
    </location>
</feature>
<evidence type="ECO:0000259" key="9">
    <source>
        <dbReference type="Pfam" id="PF08281"/>
    </source>
</evidence>
<dbReference type="AlphaFoldDB" id="A0AAW8R376"/>
<evidence type="ECO:0000256" key="4">
    <source>
        <dbReference type="ARBA" id="ARBA00023125"/>
    </source>
</evidence>
<feature type="transmembrane region" description="Helical" evidence="7">
    <location>
        <begin position="238"/>
        <end position="260"/>
    </location>
</feature>
<dbReference type="PANTHER" id="PTHR43133">
    <property type="entry name" value="RNA POLYMERASE ECF-TYPE SIGMA FACTO"/>
    <property type="match status" value="1"/>
</dbReference>
<dbReference type="EMBL" id="JAVRIE010000006">
    <property type="protein sequence ID" value="MDT0583786.1"/>
    <property type="molecule type" value="Genomic_DNA"/>
</dbReference>
<dbReference type="InterPro" id="IPR039425">
    <property type="entry name" value="RNA_pol_sigma-70-like"/>
</dbReference>
<keyword evidence="11" id="KW-1185">Reference proteome</keyword>
<organism evidence="10 11">
    <name type="scientific">Brumicola blandensis</name>
    <dbReference type="NCBI Taxonomy" id="3075611"/>
    <lineage>
        <taxon>Bacteria</taxon>
        <taxon>Pseudomonadati</taxon>
        <taxon>Pseudomonadota</taxon>
        <taxon>Gammaproteobacteria</taxon>
        <taxon>Alteromonadales</taxon>
        <taxon>Alteromonadaceae</taxon>
        <taxon>Brumicola</taxon>
    </lineage>
</organism>
<evidence type="ECO:0000256" key="5">
    <source>
        <dbReference type="ARBA" id="ARBA00023163"/>
    </source>
</evidence>
<evidence type="ECO:0000256" key="7">
    <source>
        <dbReference type="SAM" id="Phobius"/>
    </source>
</evidence>
<dbReference type="InterPro" id="IPR013249">
    <property type="entry name" value="RNA_pol_sigma70_r4_t2"/>
</dbReference>
<protein>
    <recommendedName>
        <fullName evidence="6">RNA polymerase sigma factor</fullName>
    </recommendedName>
</protein>
<accession>A0AAW8R376</accession>
<dbReference type="GO" id="GO:0006352">
    <property type="term" value="P:DNA-templated transcription initiation"/>
    <property type="evidence" value="ECO:0007669"/>
    <property type="project" value="InterPro"/>
</dbReference>
<feature type="domain" description="RNA polymerase sigma factor 70 region 4 type 2" evidence="9">
    <location>
        <begin position="132"/>
        <end position="183"/>
    </location>
</feature>
<gene>
    <name evidence="10" type="ORF">RM544_14645</name>
</gene>
<feature type="transmembrane region" description="Helical" evidence="7">
    <location>
        <begin position="272"/>
        <end position="294"/>
    </location>
</feature>
<keyword evidence="7" id="KW-0472">Membrane</keyword>
<proteinExistence type="inferred from homology"/>
<dbReference type="SUPFAM" id="SSF88659">
    <property type="entry name" value="Sigma3 and sigma4 domains of RNA polymerase sigma factors"/>
    <property type="match status" value="1"/>
</dbReference>
<dbReference type="GO" id="GO:0003677">
    <property type="term" value="F:DNA binding"/>
    <property type="evidence" value="ECO:0007669"/>
    <property type="project" value="UniProtKB-KW"/>
</dbReference>
<dbReference type="NCBIfam" id="TIGR02937">
    <property type="entry name" value="sigma70-ECF"/>
    <property type="match status" value="1"/>
</dbReference>
<dbReference type="InterPro" id="IPR014284">
    <property type="entry name" value="RNA_pol_sigma-70_dom"/>
</dbReference>
<dbReference type="CDD" id="cd06171">
    <property type="entry name" value="Sigma70_r4"/>
    <property type="match status" value="1"/>
</dbReference>
<keyword evidence="3 6" id="KW-0731">Sigma factor</keyword>
<dbReference type="GO" id="GO:0016987">
    <property type="term" value="F:sigma factor activity"/>
    <property type="evidence" value="ECO:0007669"/>
    <property type="project" value="UniProtKB-KW"/>
</dbReference>
<dbReference type="InterPro" id="IPR013324">
    <property type="entry name" value="RNA_pol_sigma_r3/r4-like"/>
</dbReference>
<dbReference type="SUPFAM" id="SSF88946">
    <property type="entry name" value="Sigma2 domain of RNA polymerase sigma factors"/>
    <property type="match status" value="1"/>
</dbReference>
<keyword evidence="5 6" id="KW-0804">Transcription</keyword>